<evidence type="ECO:0000256" key="2">
    <source>
        <dbReference type="SAM" id="SignalP"/>
    </source>
</evidence>
<dbReference type="PANTHER" id="PTHR31374">
    <property type="entry name" value="AUXIN-INDUCED PROTEIN-LIKE-RELATED"/>
    <property type="match status" value="1"/>
</dbReference>
<name>A0A6P6FUN1_ZIZJJ</name>
<comment type="similarity">
    <text evidence="1">Belongs to the ARG7 family.</text>
</comment>
<reference evidence="4" key="1">
    <citation type="submission" date="2025-08" db="UniProtKB">
        <authorList>
            <consortium name="RefSeq"/>
        </authorList>
    </citation>
    <scope>IDENTIFICATION</scope>
    <source>
        <tissue evidence="4">Seedling</tissue>
    </source>
</reference>
<proteinExistence type="inferred from homology"/>
<organism evidence="3 4">
    <name type="scientific">Ziziphus jujuba</name>
    <name type="common">Chinese jujube</name>
    <name type="synonym">Ziziphus sativa</name>
    <dbReference type="NCBI Taxonomy" id="326968"/>
    <lineage>
        <taxon>Eukaryota</taxon>
        <taxon>Viridiplantae</taxon>
        <taxon>Streptophyta</taxon>
        <taxon>Embryophyta</taxon>
        <taxon>Tracheophyta</taxon>
        <taxon>Spermatophyta</taxon>
        <taxon>Magnoliopsida</taxon>
        <taxon>eudicotyledons</taxon>
        <taxon>Gunneridae</taxon>
        <taxon>Pentapetalae</taxon>
        <taxon>rosids</taxon>
        <taxon>fabids</taxon>
        <taxon>Rosales</taxon>
        <taxon>Rhamnaceae</taxon>
        <taxon>Paliureae</taxon>
        <taxon>Ziziphus</taxon>
    </lineage>
</organism>
<protein>
    <submittedName>
        <fullName evidence="4">Protein SMALL AUXIN UP-REGULATED RNA 51</fullName>
    </submittedName>
</protein>
<feature type="signal peptide" evidence="2">
    <location>
        <begin position="1"/>
        <end position="30"/>
    </location>
</feature>
<dbReference type="Pfam" id="PF02519">
    <property type="entry name" value="Auxin_inducible"/>
    <property type="match status" value="1"/>
</dbReference>
<dbReference type="AlphaFoldDB" id="A0A6P6FUN1"/>
<dbReference type="PANTHER" id="PTHR31374:SF9">
    <property type="entry name" value="AUXIN-RESPONSIVE FAMILY PROTEIN"/>
    <property type="match status" value="1"/>
</dbReference>
<accession>A0A6P6FUN1</accession>
<evidence type="ECO:0000313" key="3">
    <source>
        <dbReference type="Proteomes" id="UP001652623"/>
    </source>
</evidence>
<dbReference type="RefSeq" id="XP_024925483.1">
    <property type="nucleotide sequence ID" value="XM_025069715.3"/>
</dbReference>
<dbReference type="GO" id="GO:0009733">
    <property type="term" value="P:response to auxin"/>
    <property type="evidence" value="ECO:0007669"/>
    <property type="project" value="InterPro"/>
</dbReference>
<dbReference type="GeneID" id="107407111"/>
<evidence type="ECO:0000256" key="1">
    <source>
        <dbReference type="ARBA" id="ARBA00006974"/>
    </source>
</evidence>
<keyword evidence="2" id="KW-0732">Signal</keyword>
<evidence type="ECO:0000313" key="4">
    <source>
        <dbReference type="RefSeq" id="XP_024925483.1"/>
    </source>
</evidence>
<dbReference type="KEGG" id="zju:107407111"/>
<sequence>MCPKHTHSSLIYTLSLFFLLPHLFFSLSLSLSKENSLNMKNMKGKFLKECINKWRNMGSRVTPCSGCEYCCHCQWAFWPSMHEDNSIPKDVPKGHLVVYVGEKSKRFVIKISLLNHPLFQALLDQAREEYDFNAHSKLCIPCDENLFLDVVRCASHPRG</sequence>
<dbReference type="Proteomes" id="UP001652623">
    <property type="component" value="Chromosome 11"/>
</dbReference>
<keyword evidence="3" id="KW-1185">Reference proteome</keyword>
<dbReference type="InterPro" id="IPR003676">
    <property type="entry name" value="SAUR_fam"/>
</dbReference>
<feature type="chain" id="PRO_5044649612" evidence="2">
    <location>
        <begin position="31"/>
        <end position="159"/>
    </location>
</feature>
<gene>
    <name evidence="4" type="primary">LOC107407111</name>
</gene>